<dbReference type="InterPro" id="IPR035901">
    <property type="entry name" value="GIY-YIG_endonuc_sf"/>
</dbReference>
<evidence type="ECO:0000259" key="1">
    <source>
        <dbReference type="PROSITE" id="PS50164"/>
    </source>
</evidence>
<name>A0A920CG18_9BACL</name>
<evidence type="ECO:0000313" key="2">
    <source>
        <dbReference type="EMBL" id="GIO38831.1"/>
    </source>
</evidence>
<dbReference type="InterPro" id="IPR000305">
    <property type="entry name" value="GIY-YIG_endonuc"/>
</dbReference>
<evidence type="ECO:0000313" key="3">
    <source>
        <dbReference type="Proteomes" id="UP000681162"/>
    </source>
</evidence>
<dbReference type="EMBL" id="BORR01000015">
    <property type="protein sequence ID" value="GIO38831.1"/>
    <property type="molecule type" value="Genomic_DNA"/>
</dbReference>
<dbReference type="Pfam" id="PF01541">
    <property type="entry name" value="GIY-YIG"/>
    <property type="match status" value="1"/>
</dbReference>
<dbReference type="RefSeq" id="WP_212941326.1">
    <property type="nucleotide sequence ID" value="NZ_BORR01000015.1"/>
</dbReference>
<dbReference type="SUPFAM" id="SSF82771">
    <property type="entry name" value="GIY-YIG endonuclease"/>
    <property type="match status" value="1"/>
</dbReference>
<organism evidence="2 3">
    <name type="scientific">Paenibacillus antibioticophila</name>
    <dbReference type="NCBI Taxonomy" id="1274374"/>
    <lineage>
        <taxon>Bacteria</taxon>
        <taxon>Bacillati</taxon>
        <taxon>Bacillota</taxon>
        <taxon>Bacilli</taxon>
        <taxon>Bacillales</taxon>
        <taxon>Paenibacillaceae</taxon>
        <taxon>Paenibacillus</taxon>
    </lineage>
</organism>
<keyword evidence="3" id="KW-1185">Reference proteome</keyword>
<comment type="caution">
    <text evidence="2">The sequence shown here is derived from an EMBL/GenBank/DDBJ whole genome shotgun (WGS) entry which is preliminary data.</text>
</comment>
<gene>
    <name evidence="2" type="ORF">J41TS12_36920</name>
</gene>
<proteinExistence type="predicted"/>
<reference evidence="2 3" key="1">
    <citation type="submission" date="2021-03" db="EMBL/GenBank/DDBJ databases">
        <title>Antimicrobial resistance genes in bacteria isolated from Japanese honey, and their potential for conferring macrolide and lincosamide resistance in the American foulbrood pathogen Paenibacillus larvae.</title>
        <authorList>
            <person name="Okamoto M."/>
            <person name="Kumagai M."/>
            <person name="Kanamori H."/>
            <person name="Takamatsu D."/>
        </authorList>
    </citation>
    <scope>NUCLEOTIDE SEQUENCE [LARGE SCALE GENOMIC DNA]</scope>
    <source>
        <strain evidence="2 3">J41TS12</strain>
    </source>
</reference>
<accession>A0A920CG18</accession>
<protein>
    <recommendedName>
        <fullName evidence="1">GIY-YIG domain-containing protein</fullName>
    </recommendedName>
</protein>
<feature type="domain" description="GIY-YIG" evidence="1">
    <location>
        <begin position="101"/>
        <end position="165"/>
    </location>
</feature>
<sequence>MPEGWIKTPEIWLSLTATMARNAPESVGLVGKSLRKSLTIKGIRMSINNTTYTFKQIADEVAPEKYDELQQSKAYLVTKFGVKNQKVKSLIEELALPFESDFKGLYVFYEADEPIYVGISKNVLKRVRQHVKCANQSDCDVALYLTEVYIAMQLNTHIYNSFETH</sequence>
<dbReference type="AlphaFoldDB" id="A0A920CG18"/>
<dbReference type="Proteomes" id="UP000681162">
    <property type="component" value="Unassembled WGS sequence"/>
</dbReference>
<dbReference type="PROSITE" id="PS50164">
    <property type="entry name" value="GIY_YIG"/>
    <property type="match status" value="1"/>
</dbReference>